<evidence type="ECO:0000313" key="1">
    <source>
        <dbReference type="EMBL" id="AXL96430.1"/>
    </source>
</evidence>
<accession>A0A346CLF6</accession>
<name>A0A346CLF6_PROST</name>
<sequence length="321" mass="37967">MKKVTLIFPFIGNISKAHIYALNQLGRLKNANIIFITDERTNSLLKKNKLNIEIKLIDSIFNYNNTLNISINDIIDSPYKLCDYKPFYDLLFNIPLNDYWGFGDLDCIYNTKVIDDKLQKINNPHAIYGDRGHFTVLGFKASMIMQKFLIQKINEFKSKKIDLLSNKKNYALDEFHFLHVACHYLEAKKEIKWERDFFKPLLDVDYKNIIPKNILKDQEYSFSTQKVYINEKESNISYIHLQKREVIIDNKITSSINYLSFSPVNGNAIYSSSKLLYPKAKHLHRLIYFLRILLKRIKYRIKNHSFKKRPSLKGLKYKNES</sequence>
<dbReference type="AlphaFoldDB" id="A0A346CLF6"/>
<dbReference type="EMBL" id="MH444266">
    <property type="protein sequence ID" value="AXL96430.1"/>
    <property type="molecule type" value="Genomic_DNA"/>
</dbReference>
<dbReference type="GO" id="GO:0016740">
    <property type="term" value="F:transferase activity"/>
    <property type="evidence" value="ECO:0007669"/>
    <property type="project" value="UniProtKB-KW"/>
</dbReference>
<organism evidence="1">
    <name type="scientific">Providencia stuartii</name>
    <dbReference type="NCBI Taxonomy" id="588"/>
    <lineage>
        <taxon>Bacteria</taxon>
        <taxon>Pseudomonadati</taxon>
        <taxon>Pseudomonadota</taxon>
        <taxon>Gammaproteobacteria</taxon>
        <taxon>Enterobacterales</taxon>
        <taxon>Morganellaceae</taxon>
        <taxon>Providencia</taxon>
    </lineage>
</organism>
<reference evidence="1" key="1">
    <citation type="submission" date="2018-06" db="EMBL/GenBank/DDBJ databases">
        <title>Development of a Molecular Serotyping Scheme and a Multiplexed Luminex-Based Array for Providencia.</title>
        <authorList>
            <person name="Du Y."/>
            <person name="Liu B."/>
        </authorList>
    </citation>
    <scope>NUCLEOTIDE SEQUENCE</scope>
</reference>
<dbReference type="Pfam" id="PF20330">
    <property type="entry name" value="DUF6625"/>
    <property type="match status" value="1"/>
</dbReference>
<dbReference type="InterPro" id="IPR046733">
    <property type="entry name" value="DUF6625"/>
</dbReference>
<keyword evidence="1" id="KW-0808">Transferase</keyword>
<protein>
    <submittedName>
        <fullName evidence="1">Putative glycosyltransferase</fullName>
    </submittedName>
</protein>
<proteinExistence type="predicted"/>
<gene>
    <name evidence="1" type="primary">gt1</name>
</gene>